<keyword evidence="1" id="KW-0732">Signal</keyword>
<evidence type="ECO:0008006" key="4">
    <source>
        <dbReference type="Google" id="ProtNLM"/>
    </source>
</evidence>
<dbReference type="SUPFAM" id="SSF56925">
    <property type="entry name" value="OMPA-like"/>
    <property type="match status" value="1"/>
</dbReference>
<evidence type="ECO:0000313" key="3">
    <source>
        <dbReference type="Proteomes" id="UP000298616"/>
    </source>
</evidence>
<keyword evidence="3" id="KW-1185">Reference proteome</keyword>
<dbReference type="AlphaFoldDB" id="A0A4D7JV19"/>
<organism evidence="2 3">
    <name type="scientific">Mangrovivirga cuniculi</name>
    <dbReference type="NCBI Taxonomy" id="2715131"/>
    <lineage>
        <taxon>Bacteria</taxon>
        <taxon>Pseudomonadati</taxon>
        <taxon>Bacteroidota</taxon>
        <taxon>Cytophagia</taxon>
        <taxon>Cytophagales</taxon>
        <taxon>Mangrovivirgaceae</taxon>
        <taxon>Mangrovivirga</taxon>
    </lineage>
</organism>
<name>A0A4D7JV19_9BACT</name>
<accession>A0A4D7JV19</accession>
<reference evidence="2 3" key="1">
    <citation type="submission" date="2018-04" db="EMBL/GenBank/DDBJ databases">
        <title>Complete genome uncultured novel isolate.</title>
        <authorList>
            <person name="Merlino G."/>
        </authorList>
    </citation>
    <scope>NUCLEOTIDE SEQUENCE [LARGE SCALE GENOMIC DNA]</scope>
    <source>
        <strain evidence="3">R1DC9</strain>
    </source>
</reference>
<protein>
    <recommendedName>
        <fullName evidence="4">Outer membrane protein beta-barrel domain-containing protein</fullName>
    </recommendedName>
</protein>
<evidence type="ECO:0000256" key="1">
    <source>
        <dbReference type="SAM" id="SignalP"/>
    </source>
</evidence>
<dbReference type="InterPro" id="IPR011250">
    <property type="entry name" value="OMP/PagP_B-barrel"/>
</dbReference>
<dbReference type="RefSeq" id="WP_137091625.1">
    <property type="nucleotide sequence ID" value="NZ_CP028923.1"/>
</dbReference>
<gene>
    <name evidence="2" type="ORF">DCC35_15405</name>
</gene>
<evidence type="ECO:0000313" key="2">
    <source>
        <dbReference type="EMBL" id="QCK16026.1"/>
    </source>
</evidence>
<feature type="signal peptide" evidence="1">
    <location>
        <begin position="1"/>
        <end position="27"/>
    </location>
</feature>
<sequence>MIKNHTNHEKLLLTFFAVVALSFASNAQGWGPDNGTTQLSVGVGTSGWGVPVFADVQFGVSEFITVGPRASYSSKTYRSQGFKYNASVFTLAAVGNYHYSRHLNIPRELDLYGGLELGYAVWNNDWDDDFGPYYGETSTIYLGLRAGVKYFFNPNIAAMLEVGGGTGTSGALIGVTFGL</sequence>
<dbReference type="EMBL" id="CP028923">
    <property type="protein sequence ID" value="QCK16026.1"/>
    <property type="molecule type" value="Genomic_DNA"/>
</dbReference>
<dbReference type="Proteomes" id="UP000298616">
    <property type="component" value="Chromosome"/>
</dbReference>
<dbReference type="OrthoDB" id="658990at2"/>
<feature type="chain" id="PRO_5020227283" description="Outer membrane protein beta-barrel domain-containing protein" evidence="1">
    <location>
        <begin position="28"/>
        <end position="179"/>
    </location>
</feature>
<dbReference type="KEGG" id="fpf:DCC35_15405"/>
<proteinExistence type="predicted"/>